<evidence type="ECO:0000259" key="8">
    <source>
        <dbReference type="Pfam" id="PF14322"/>
    </source>
</evidence>
<dbReference type="KEGG" id="bcae:A4V03_15025"/>
<evidence type="ECO:0000256" key="2">
    <source>
        <dbReference type="ARBA" id="ARBA00006275"/>
    </source>
</evidence>
<dbReference type="AlphaFoldDB" id="A0A1C7H208"/>
<accession>A0A1C7H208</accession>
<keyword evidence="4" id="KW-0472">Membrane</keyword>
<reference evidence="9" key="2">
    <citation type="submission" date="2017-04" db="EMBL/GenBank/DDBJ databases">
        <title>Complete Genome Sequences of Twelve Strains of a Stable Defined Moderately Diverse Mouse Microbiota 2 (sDMDMm2).</title>
        <authorList>
            <person name="Uchimura Y."/>
            <person name="Wyss M."/>
            <person name="Brugiroux S."/>
            <person name="Limenitakis J.P."/>
            <person name="Stecher B."/>
            <person name="McCoy K.D."/>
            <person name="Macpherson A.J."/>
        </authorList>
    </citation>
    <scope>NUCLEOTIDE SEQUENCE</scope>
    <source>
        <strain evidence="9">I48</strain>
    </source>
</reference>
<keyword evidence="5" id="KW-0998">Cell outer membrane</keyword>
<dbReference type="RefSeq" id="WP_065539537.1">
    <property type="nucleotide sequence ID" value="NZ_CAPDLJ010000021.1"/>
</dbReference>
<comment type="similarity">
    <text evidence="2">Belongs to the SusD family.</text>
</comment>
<dbReference type="Proteomes" id="UP000309566">
    <property type="component" value="Unassembled WGS sequence"/>
</dbReference>
<dbReference type="Pfam" id="PF07980">
    <property type="entry name" value="SusD_RagB"/>
    <property type="match status" value="1"/>
</dbReference>
<reference evidence="11" key="1">
    <citation type="submission" date="2016-04" db="EMBL/GenBank/DDBJ databases">
        <title>Complete Genome Sequences of Twelve Strains of a Stable Defined Moderately Diverse Mouse Microbiota 2 (sDMDMm2).</title>
        <authorList>
            <person name="Uchimura Y."/>
            <person name="Wyss M."/>
            <person name="Brugiroux S."/>
            <person name="Limenitakis J.P."/>
            <person name="Stecher B."/>
            <person name="McCoy K.D."/>
            <person name="Macpherson A.J."/>
        </authorList>
    </citation>
    <scope>NUCLEOTIDE SEQUENCE [LARGE SCALE GENOMIC DNA]</scope>
    <source>
        <strain evidence="11">I48</strain>
    </source>
</reference>
<reference evidence="10 12" key="3">
    <citation type="submission" date="2019-04" db="EMBL/GenBank/DDBJ databases">
        <title>Microbes associate with the intestines of laboratory mice.</title>
        <authorList>
            <person name="Navarre W."/>
            <person name="Wong E."/>
            <person name="Huang K."/>
            <person name="Tropini C."/>
            <person name="Ng K."/>
            <person name="Yu B."/>
        </authorList>
    </citation>
    <scope>NUCLEOTIDE SEQUENCE [LARGE SCALE GENOMIC DNA]</scope>
    <source>
        <strain evidence="10 12">NM63_1-25</strain>
    </source>
</reference>
<dbReference type="InterPro" id="IPR012944">
    <property type="entry name" value="SusD_RagB_dom"/>
</dbReference>
<evidence type="ECO:0000256" key="4">
    <source>
        <dbReference type="ARBA" id="ARBA00023136"/>
    </source>
</evidence>
<keyword evidence="3 6" id="KW-0732">Signal</keyword>
<feature type="domain" description="SusD-like N-terminal" evidence="8">
    <location>
        <begin position="51"/>
        <end position="236"/>
    </location>
</feature>
<evidence type="ECO:0000256" key="6">
    <source>
        <dbReference type="SAM" id="SignalP"/>
    </source>
</evidence>
<dbReference type="InterPro" id="IPR033985">
    <property type="entry name" value="SusD-like_N"/>
</dbReference>
<dbReference type="Pfam" id="PF14322">
    <property type="entry name" value="SusD-like_3"/>
    <property type="match status" value="1"/>
</dbReference>
<evidence type="ECO:0000313" key="10">
    <source>
        <dbReference type="EMBL" id="TGY32902.1"/>
    </source>
</evidence>
<proteinExistence type="inferred from homology"/>
<dbReference type="EMBL" id="SRYX01000040">
    <property type="protein sequence ID" value="TGY32902.1"/>
    <property type="molecule type" value="Genomic_DNA"/>
</dbReference>
<feature type="domain" description="RagB/SusD" evidence="7">
    <location>
        <begin position="341"/>
        <end position="475"/>
    </location>
</feature>
<evidence type="ECO:0000313" key="12">
    <source>
        <dbReference type="Proteomes" id="UP000309566"/>
    </source>
</evidence>
<dbReference type="EMBL" id="CP015401">
    <property type="protein sequence ID" value="ANU58713.1"/>
    <property type="molecule type" value="Genomic_DNA"/>
</dbReference>
<dbReference type="SUPFAM" id="SSF48452">
    <property type="entry name" value="TPR-like"/>
    <property type="match status" value="1"/>
</dbReference>
<organism evidence="9 11">
    <name type="scientific">Bacteroides caecimuris</name>
    <dbReference type="NCBI Taxonomy" id="1796613"/>
    <lineage>
        <taxon>Bacteria</taxon>
        <taxon>Pseudomonadati</taxon>
        <taxon>Bacteroidota</taxon>
        <taxon>Bacteroidia</taxon>
        <taxon>Bacteroidales</taxon>
        <taxon>Bacteroidaceae</taxon>
        <taxon>Bacteroides</taxon>
    </lineage>
</organism>
<protein>
    <submittedName>
        <fullName evidence="9">RagB/SusD family nutrient uptake outer membrane protein</fullName>
    </submittedName>
</protein>
<feature type="signal peptide" evidence="6">
    <location>
        <begin position="1"/>
        <end position="23"/>
    </location>
</feature>
<dbReference type="GeneID" id="82188453"/>
<dbReference type="OrthoDB" id="630434at2"/>
<dbReference type="InterPro" id="IPR011990">
    <property type="entry name" value="TPR-like_helical_dom_sf"/>
</dbReference>
<feature type="chain" id="PRO_5041526125" evidence="6">
    <location>
        <begin position="24"/>
        <end position="488"/>
    </location>
</feature>
<dbReference type="PROSITE" id="PS51257">
    <property type="entry name" value="PROKAR_LIPOPROTEIN"/>
    <property type="match status" value="1"/>
</dbReference>
<comment type="subcellular location">
    <subcellularLocation>
        <location evidence="1">Cell outer membrane</location>
    </subcellularLocation>
</comment>
<name>A0A1C7H208_9BACE</name>
<gene>
    <name evidence="9" type="ORF">A4V03_15025</name>
    <name evidence="10" type="ORF">E5353_11175</name>
</gene>
<sequence>MKKVIYISFFLMCAALSSCSNFLEESSQDLMIPKSVKDYKELFFGEVMKNSEVLHPYLEYMTDDVTDQCYYGSSPMLISNDWRESVWSYYTWQQNPEVGISNEFTTDAAWNSYFHKILMTNIILDGIYDMTGTEEERVDLAGEAYFMRAFSYFMLANLYGRPYDPATADKDLCVPINDEISLSDKMMKRATNAAVYSKIESDIIRAIQCFKSTDSKKSIFRPNLVGAYLLASRISLFRKDYPQTILYSDSVIKNAPQRLNKLPEEKSNNSVFLSYSNKEILFSYGTTTLESYMQKDFTYKGNLVVTTDLIAQYDEADLRLSHYFHHTKGSQRRPVKKDIEFYIPAKWSKTSPTVYSNAFRLAEAYLNRAEAYAELGNAEKALADINTLRDHRIKTGTPHLTVDNDGIVATVRKERRRELAFEGFRWFDLRRYGCPPLEHTYSSTETEGAGDKFKLENKELYILPIPKSERDRNTMIEIFNRPTNGPIK</sequence>
<dbReference type="GO" id="GO:0009279">
    <property type="term" value="C:cell outer membrane"/>
    <property type="evidence" value="ECO:0007669"/>
    <property type="project" value="UniProtKB-SubCell"/>
</dbReference>
<evidence type="ECO:0000313" key="11">
    <source>
        <dbReference type="Proteomes" id="UP000092631"/>
    </source>
</evidence>
<evidence type="ECO:0000313" key="9">
    <source>
        <dbReference type="EMBL" id="ANU58713.1"/>
    </source>
</evidence>
<evidence type="ECO:0000256" key="1">
    <source>
        <dbReference type="ARBA" id="ARBA00004442"/>
    </source>
</evidence>
<evidence type="ECO:0000256" key="5">
    <source>
        <dbReference type="ARBA" id="ARBA00023237"/>
    </source>
</evidence>
<evidence type="ECO:0000259" key="7">
    <source>
        <dbReference type="Pfam" id="PF07980"/>
    </source>
</evidence>
<dbReference type="Gene3D" id="1.25.40.390">
    <property type="match status" value="1"/>
</dbReference>
<dbReference type="Proteomes" id="UP000092631">
    <property type="component" value="Chromosome"/>
</dbReference>
<evidence type="ECO:0000256" key="3">
    <source>
        <dbReference type="ARBA" id="ARBA00022729"/>
    </source>
</evidence>
<keyword evidence="11" id="KW-1185">Reference proteome</keyword>
<accession>A0A4S2CWL2</accession>